<name>A0A6L2J8K7_TANCI</name>
<evidence type="ECO:0000313" key="10">
    <source>
        <dbReference type="EMBL" id="GEU33261.1"/>
    </source>
</evidence>
<feature type="region of interest" description="Disordered" evidence="7">
    <location>
        <begin position="1642"/>
        <end position="1687"/>
    </location>
</feature>
<dbReference type="Pfam" id="PF17921">
    <property type="entry name" value="Integrase_H2C2"/>
    <property type="match status" value="1"/>
</dbReference>
<keyword evidence="6" id="KW-0695">RNA-directed DNA polymerase</keyword>
<proteinExistence type="predicted"/>
<dbReference type="InterPro" id="IPR041373">
    <property type="entry name" value="RT_RNaseH"/>
</dbReference>
<dbReference type="Gene3D" id="3.10.10.10">
    <property type="entry name" value="HIV Type 1 Reverse Transcriptase, subunit A, domain 1"/>
    <property type="match status" value="1"/>
</dbReference>
<feature type="domain" description="Integrase zinc-binding" evidence="9">
    <location>
        <begin position="298"/>
        <end position="353"/>
    </location>
</feature>
<feature type="compositionally biased region" description="Polar residues" evidence="7">
    <location>
        <begin position="1463"/>
        <end position="1476"/>
    </location>
</feature>
<feature type="compositionally biased region" description="Basic and acidic residues" evidence="7">
    <location>
        <begin position="1642"/>
        <end position="1675"/>
    </location>
</feature>
<dbReference type="PANTHER" id="PTHR11439:SF495">
    <property type="entry name" value="REVERSE TRANSCRIPTASE, RNA-DEPENDENT DNA POLYMERASE-RELATED"/>
    <property type="match status" value="1"/>
</dbReference>
<protein>
    <submittedName>
        <fullName evidence="10">Copia protein</fullName>
    </submittedName>
</protein>
<dbReference type="InterPro" id="IPR041588">
    <property type="entry name" value="Integrase_H2C2"/>
</dbReference>
<evidence type="ECO:0000259" key="9">
    <source>
        <dbReference type="Pfam" id="PF17921"/>
    </source>
</evidence>
<keyword evidence="5" id="KW-0378">Hydrolase</keyword>
<dbReference type="SUPFAM" id="SSF56672">
    <property type="entry name" value="DNA/RNA polymerases"/>
    <property type="match status" value="2"/>
</dbReference>
<dbReference type="Pfam" id="PF17917">
    <property type="entry name" value="RT_RNaseH"/>
    <property type="match status" value="1"/>
</dbReference>
<gene>
    <name evidence="10" type="ORF">Tci_005239</name>
</gene>
<keyword evidence="4" id="KW-0255">Endonuclease</keyword>
<evidence type="ECO:0000256" key="2">
    <source>
        <dbReference type="ARBA" id="ARBA00022695"/>
    </source>
</evidence>
<evidence type="ECO:0000256" key="3">
    <source>
        <dbReference type="ARBA" id="ARBA00022722"/>
    </source>
</evidence>
<evidence type="ECO:0000256" key="7">
    <source>
        <dbReference type="SAM" id="MobiDB-lite"/>
    </source>
</evidence>
<sequence length="1940" mass="223374">MVCVIKIHIPVCDKPWLDNGIWKKPTPVKHTSLEDSELKDEALKNKAIIEGLISDDESRNDCWKRWRSHDITYHDHEEIEYENETHDERQKLCEAHELSVCNIRKFKMIKYSFRHDEECVSVKEDKYDDLARTSNDECRTYQEVFHMMDEGWMVNLDNSTSNVLIPLDRWKSTLLVYKEPLSNPAKIESIKDWALPKTPTDIHQFLGSEKFMNYCDASHKGLGTVLMQKEKVIAYASCQLNIHKKNYNTHDLELGAVKARKEENYGTEDLGGMIKNLEPHADETLCLRNTSWIPYFGNLRTLIMYDSHKSKYSIHPRLDKMYQDLKKLYWWPNMKAESATYVSKCLTYAKVKAECQKPSGLLVQPVIPLTGPKIIQETMEKIIQIKKRIQAKRDKQKSYADRRRKPLEFQVGDKKCFSDEPLTILLDEIHIDDKINFIEELVDIMDPEVKQLKQSRILIVKFRWNSRRGLEFTWEREDQMKKEYPHLFANPAPAIYALGKHLGFIRIWAFALKKHTLGKALQQEQWAYLSTHPSKRLTSFCYDDDDDEDHTSTIIPNKLVLSTEEPDNSLSMGDEYLDTIPAMKSDEVIKSSVENLIQIPIESEGIPEHMCDVPSHDNSPPLDVSTDQFEDFSKSNDEVSSIDDDSFSIDNIDYVEASLPDSELFSLEVMEIVIPEVGGINDNILLTTKDDILREKLLNVNLLIAKIEALNANPTPSSDCKTKSSSTSLNSLLEETNTSDNSLPEFETFCFDVEEISSGSTTTHPDLSLPEYKVFHDDHVKEITSGTPTTHSDSSLYTSFIFDLSINPFSPADRSDFYEFTDELIPFISPPESKVGHLGIISLRLIIISPSGKGCDTNVQDVRKNEIVKLLDSGLIYSISDSSWVSSIFVVPKKRGMTVVLNDNNELIMSRTITRCRVCIDYRKLIAATRKDHFPLPFIDQMLERLLEDFMEVFMDDFSVFEEIVLGDKISRVGIEVDRAKIGYVKKKKIFLSSKNYFWDKPYAFKQCPNNVMRRCVAGNEIPEILAHCHSGLTGDIIVHQLLEGKSMNRDSFGLTYLKMLQKNCFMKLNALMELRDGAYENTQIYKERTKRWHDSMLHGDKKFKMGDKGKLVSWSSKKQKSTAISTIEAEYIAMSGCCAQILWMRSQLTDYGFGFNNISLYCDNKSDIALCYNNYQHSQSKHIDIRHHFIREQVKNDVVEIYFVTTDYQLADIFTKALPRERFEFQPPRLGMKNKMAEENVPAPAPTRSDEQILPFNAWLPLQLDEQWFTLNVDLLRKALEITVVDLAHPFVSPPACEQVMDLVNDLGYLEEIHFVSKMHVNNLYQPWRAILSLINQCLTGETFSNDKPRHHVLQMLWGIVTRANVDYSKLLWEEFVQRKRYDRLIDEEDEEPQPAPEPQIEDDEYNLQRGVTRSLLVVKGKGKAIVIDEQAAQALLNLQPKKKSTTDQFILQRADTEKATSKGQARSDPGTTLESRPPPDENQAGSNPGQSHNPPRSSKTLSSMNNLDDAFTYGDQFMYDKPTEEEPGKANVETEVESMVIVPIHQASSTAPPFSTPIIDLTQLKLVSPPIQEPVFTDTTATTITTTTLPPPPPSQQQSTKDLALAARVSALEHICANFEKKNKPKHTTLYEALEASMDRENRDELVKEKEKSRKRRRDDQDPPPHPSKDSGQNKKKRHDSDTFASKQKAVDMGSFIKWYCKQIRKKKLCKANLEGPAFKVDLANPKGNRVMPDIIKPLTLEGDKERRNALSISKLKAAYYLDFRLEELIPSLWIESECEYDISAAYGISHWWFKSKEFYITRHSAPSDRRAVRSHMRILSVVSLKTFSRYGYTYLKEIVLRRADYKEYKISKADFKNLHSNDFEDMYLLYLQGNLNHLSGANKFNPGMENIIWSRDDKRRSKEFIEVIERRIKIRRIFRSLESFVSGGLRDVDYRLI</sequence>
<dbReference type="EMBL" id="BKCJ010000444">
    <property type="protein sequence ID" value="GEU33261.1"/>
    <property type="molecule type" value="Genomic_DNA"/>
</dbReference>
<dbReference type="GO" id="GO:0016787">
    <property type="term" value="F:hydrolase activity"/>
    <property type="evidence" value="ECO:0007669"/>
    <property type="project" value="UniProtKB-KW"/>
</dbReference>
<dbReference type="CDD" id="cd09272">
    <property type="entry name" value="RNase_HI_RT_Ty1"/>
    <property type="match status" value="1"/>
</dbReference>
<feature type="compositionally biased region" description="Polar residues" evidence="7">
    <location>
        <begin position="1485"/>
        <end position="1508"/>
    </location>
</feature>
<keyword evidence="1" id="KW-0808">Transferase</keyword>
<feature type="region of interest" description="Disordered" evidence="7">
    <location>
        <begin position="1388"/>
        <end position="1408"/>
    </location>
</feature>
<evidence type="ECO:0000259" key="8">
    <source>
        <dbReference type="Pfam" id="PF17917"/>
    </source>
</evidence>
<reference evidence="10" key="1">
    <citation type="journal article" date="2019" name="Sci. Rep.">
        <title>Draft genome of Tanacetum cinerariifolium, the natural source of mosquito coil.</title>
        <authorList>
            <person name="Yamashiro T."/>
            <person name="Shiraishi A."/>
            <person name="Satake H."/>
            <person name="Nakayama K."/>
        </authorList>
    </citation>
    <scope>NUCLEOTIDE SEQUENCE</scope>
</reference>
<keyword evidence="2" id="KW-0548">Nucleotidyltransferase</keyword>
<evidence type="ECO:0000256" key="5">
    <source>
        <dbReference type="ARBA" id="ARBA00022801"/>
    </source>
</evidence>
<dbReference type="GO" id="GO:0003964">
    <property type="term" value="F:RNA-directed DNA polymerase activity"/>
    <property type="evidence" value="ECO:0007669"/>
    <property type="project" value="UniProtKB-KW"/>
</dbReference>
<dbReference type="GO" id="GO:0004519">
    <property type="term" value="F:endonuclease activity"/>
    <property type="evidence" value="ECO:0007669"/>
    <property type="project" value="UniProtKB-KW"/>
</dbReference>
<dbReference type="Gene3D" id="1.10.340.70">
    <property type="match status" value="1"/>
</dbReference>
<evidence type="ECO:0000256" key="4">
    <source>
        <dbReference type="ARBA" id="ARBA00022759"/>
    </source>
</evidence>
<accession>A0A6L2J8K7</accession>
<evidence type="ECO:0000256" key="1">
    <source>
        <dbReference type="ARBA" id="ARBA00022679"/>
    </source>
</evidence>
<dbReference type="InterPro" id="IPR043502">
    <property type="entry name" value="DNA/RNA_pol_sf"/>
</dbReference>
<feature type="region of interest" description="Disordered" evidence="7">
    <location>
        <begin position="1585"/>
        <end position="1604"/>
    </location>
</feature>
<evidence type="ECO:0000256" key="6">
    <source>
        <dbReference type="ARBA" id="ARBA00022918"/>
    </source>
</evidence>
<keyword evidence="3" id="KW-0540">Nuclease</keyword>
<organism evidence="10">
    <name type="scientific">Tanacetum cinerariifolium</name>
    <name type="common">Dalmatian daisy</name>
    <name type="synonym">Chrysanthemum cinerariifolium</name>
    <dbReference type="NCBI Taxonomy" id="118510"/>
    <lineage>
        <taxon>Eukaryota</taxon>
        <taxon>Viridiplantae</taxon>
        <taxon>Streptophyta</taxon>
        <taxon>Embryophyta</taxon>
        <taxon>Tracheophyta</taxon>
        <taxon>Spermatophyta</taxon>
        <taxon>Magnoliopsida</taxon>
        <taxon>eudicotyledons</taxon>
        <taxon>Gunneridae</taxon>
        <taxon>Pentapetalae</taxon>
        <taxon>asterids</taxon>
        <taxon>campanulids</taxon>
        <taxon>Asterales</taxon>
        <taxon>Asteraceae</taxon>
        <taxon>Asteroideae</taxon>
        <taxon>Anthemideae</taxon>
        <taxon>Anthemidinae</taxon>
        <taxon>Tanacetum</taxon>
    </lineage>
</organism>
<dbReference type="PANTHER" id="PTHR11439">
    <property type="entry name" value="GAG-POL-RELATED RETROTRANSPOSON"/>
    <property type="match status" value="1"/>
</dbReference>
<feature type="domain" description="Reverse transcriptase RNase H-like" evidence="8">
    <location>
        <begin position="209"/>
        <end position="258"/>
    </location>
</feature>
<comment type="caution">
    <text evidence="10">The sequence shown here is derived from an EMBL/GenBank/DDBJ whole genome shotgun (WGS) entry which is preliminary data.</text>
</comment>
<feature type="region of interest" description="Disordered" evidence="7">
    <location>
        <begin position="1456"/>
        <end position="1509"/>
    </location>
</feature>